<evidence type="ECO:0000313" key="3">
    <source>
        <dbReference type="Proteomes" id="UP000224080"/>
    </source>
</evidence>
<feature type="region of interest" description="Disordered" evidence="1">
    <location>
        <begin position="27"/>
        <end position="52"/>
    </location>
</feature>
<keyword evidence="3" id="KW-1185">Reference proteome</keyword>
<reference evidence="2 3" key="1">
    <citation type="submission" date="2017-10" db="EMBL/GenBank/DDBJ databases">
        <title>Comparative genomics in systemic dimorphic fungi from Ajellomycetaceae.</title>
        <authorList>
            <person name="Munoz J.F."/>
            <person name="Mcewen J.G."/>
            <person name="Clay O.K."/>
            <person name="Cuomo C.A."/>
        </authorList>
    </citation>
    <scope>NUCLEOTIDE SEQUENCE [LARGE SCALE GENOMIC DNA]</scope>
    <source>
        <strain evidence="2 3">UAMH130</strain>
    </source>
</reference>
<sequence length="119" mass="13022">MPTRLEMIAGTFPDVTFQTPWHDLPRDDASGWNPLRRMATTGTPTTTGGIATHLYSSDQPARLRAADVMLYNPGEVDVAAFTSRLEFMPTLEGEGAVLTARATAQKIKLDQKNCGARKE</sequence>
<dbReference type="Proteomes" id="UP000224080">
    <property type="component" value="Unassembled WGS sequence"/>
</dbReference>
<gene>
    <name evidence="2" type="ORF">GX51_02806</name>
</gene>
<name>A0A2B7XAB9_9EURO</name>
<comment type="caution">
    <text evidence="2">The sequence shown here is derived from an EMBL/GenBank/DDBJ whole genome shotgun (WGS) entry which is preliminary data.</text>
</comment>
<accession>A0A2B7XAB9</accession>
<evidence type="ECO:0000313" key="2">
    <source>
        <dbReference type="EMBL" id="PGH05647.1"/>
    </source>
</evidence>
<evidence type="ECO:0000256" key="1">
    <source>
        <dbReference type="SAM" id="MobiDB-lite"/>
    </source>
</evidence>
<dbReference type="EMBL" id="PDNC01000028">
    <property type="protein sequence ID" value="PGH05647.1"/>
    <property type="molecule type" value="Genomic_DNA"/>
</dbReference>
<feature type="compositionally biased region" description="Low complexity" evidence="1">
    <location>
        <begin position="40"/>
        <end position="49"/>
    </location>
</feature>
<proteinExistence type="predicted"/>
<organism evidence="2 3">
    <name type="scientific">Blastomyces parvus</name>
    <dbReference type="NCBI Taxonomy" id="2060905"/>
    <lineage>
        <taxon>Eukaryota</taxon>
        <taxon>Fungi</taxon>
        <taxon>Dikarya</taxon>
        <taxon>Ascomycota</taxon>
        <taxon>Pezizomycotina</taxon>
        <taxon>Eurotiomycetes</taxon>
        <taxon>Eurotiomycetidae</taxon>
        <taxon>Onygenales</taxon>
        <taxon>Ajellomycetaceae</taxon>
        <taxon>Blastomyces</taxon>
    </lineage>
</organism>
<protein>
    <submittedName>
        <fullName evidence="2">Uncharacterized protein</fullName>
    </submittedName>
</protein>
<dbReference type="AlphaFoldDB" id="A0A2B7XAB9"/>